<comment type="caution">
    <text evidence="1">The sequence shown here is derived from an EMBL/GenBank/DDBJ whole genome shotgun (WGS) entry which is preliminary data.</text>
</comment>
<dbReference type="Gene3D" id="3.40.50.300">
    <property type="entry name" value="P-loop containing nucleotide triphosphate hydrolases"/>
    <property type="match status" value="1"/>
</dbReference>
<dbReference type="EMBL" id="JAAPAO010000171">
    <property type="protein sequence ID" value="KAF4669401.1"/>
    <property type="molecule type" value="Genomic_DNA"/>
</dbReference>
<organism evidence="1 2">
    <name type="scientific">Perkinsus chesapeaki</name>
    <name type="common">Clam parasite</name>
    <name type="synonym">Perkinsus andrewsi</name>
    <dbReference type="NCBI Taxonomy" id="330153"/>
    <lineage>
        <taxon>Eukaryota</taxon>
        <taxon>Sar</taxon>
        <taxon>Alveolata</taxon>
        <taxon>Perkinsozoa</taxon>
        <taxon>Perkinsea</taxon>
        <taxon>Perkinsida</taxon>
        <taxon>Perkinsidae</taxon>
        <taxon>Perkinsus</taxon>
    </lineage>
</organism>
<accession>A0A7J6MEH6</accession>
<dbReference type="OrthoDB" id="347435at2759"/>
<dbReference type="Proteomes" id="UP000591131">
    <property type="component" value="Unassembled WGS sequence"/>
</dbReference>
<gene>
    <name evidence="1" type="ORF">FOL47_002561</name>
</gene>
<proteinExistence type="predicted"/>
<dbReference type="AlphaFoldDB" id="A0A7J6MEH6"/>
<name>A0A7J6MEH6_PERCH</name>
<keyword evidence="2" id="KW-1185">Reference proteome</keyword>
<evidence type="ECO:0000313" key="2">
    <source>
        <dbReference type="Proteomes" id="UP000591131"/>
    </source>
</evidence>
<evidence type="ECO:0000313" key="1">
    <source>
        <dbReference type="EMBL" id="KAF4669401.1"/>
    </source>
</evidence>
<protein>
    <submittedName>
        <fullName evidence="1">Uncharacterized protein</fullName>
    </submittedName>
</protein>
<sequence length="226" mass="25717">MIASNTQRRCIGISLDDFYLSKEDRVRKASTTGIEALRTRGPPGTHQTERLMKVLADLHDPNRIGQPLLLPHFDKSLDTTVEDEEVPGLDAGDVFLLEGWCVGAPPPLPDEPAGSMNDIDADLEFREFVDDELRGIYSEVWAQLDIHVHLQVPNWQCVLKWRQDQEDELCRRVGGQGVNVEEFCRGYERITRRMLKWCPLQADAVIYLDEDHQISGCRIGHPGDDR</sequence>
<dbReference type="InterPro" id="IPR027417">
    <property type="entry name" value="P-loop_NTPase"/>
</dbReference>
<reference evidence="1 2" key="1">
    <citation type="submission" date="2020-04" db="EMBL/GenBank/DDBJ databases">
        <title>Perkinsus chesapeaki whole genome sequence.</title>
        <authorList>
            <person name="Bogema D.R."/>
        </authorList>
    </citation>
    <scope>NUCLEOTIDE SEQUENCE [LARGE SCALE GENOMIC DNA]</scope>
    <source>
        <strain evidence="1">ATCC PRA-425</strain>
    </source>
</reference>